<reference evidence="1 2" key="1">
    <citation type="submission" date="2011-08" db="EMBL/GenBank/DDBJ databases">
        <authorList>
            <person name="Weinstock G."/>
            <person name="Sodergren E."/>
            <person name="Clifton S."/>
            <person name="Fulton L."/>
            <person name="Fulton B."/>
            <person name="Courtney L."/>
            <person name="Fronick C."/>
            <person name="Harrison M."/>
            <person name="Strong C."/>
            <person name="Farmer C."/>
            <person name="Delahaunty K."/>
            <person name="Markovic C."/>
            <person name="Hall O."/>
            <person name="Minx P."/>
            <person name="Tomlinson C."/>
            <person name="Mitreva M."/>
            <person name="Hou S."/>
            <person name="Chen J."/>
            <person name="Wollam A."/>
            <person name="Pepin K.H."/>
            <person name="Johnson M."/>
            <person name="Bhonagiri V."/>
            <person name="Zhang X."/>
            <person name="Suruliraj S."/>
            <person name="Warren W."/>
            <person name="Chinwalla A."/>
            <person name="Mardis E.R."/>
            <person name="Wilson R.K."/>
        </authorList>
    </citation>
    <scope>NUCLEOTIDE SEQUENCE [LARGE SCALE GENOMIC DNA]</scope>
    <source>
        <strain evidence="1 2">ATCC 33091</strain>
    </source>
</reference>
<accession>A0AB72ZA82</accession>
<dbReference type="PANTHER" id="PTHR12697">
    <property type="entry name" value="PBS LYASE HEAT-LIKE PROTEIN"/>
    <property type="match status" value="1"/>
</dbReference>
<evidence type="ECO:0000313" key="1">
    <source>
        <dbReference type="EMBL" id="EHN61790.1"/>
    </source>
</evidence>
<dbReference type="Pfam" id="PF13646">
    <property type="entry name" value="HEAT_2"/>
    <property type="match status" value="1"/>
</dbReference>
<proteinExistence type="predicted"/>
<gene>
    <name evidence="1" type="ORF">HMPREF0557_01119</name>
</gene>
<dbReference type="AlphaFoldDB" id="A0AB72ZA82"/>
<dbReference type="GO" id="GO:0016491">
    <property type="term" value="F:oxidoreductase activity"/>
    <property type="evidence" value="ECO:0007669"/>
    <property type="project" value="TreeGrafter"/>
</dbReference>
<dbReference type="PANTHER" id="PTHR12697:SF5">
    <property type="entry name" value="DEOXYHYPUSINE HYDROXYLASE"/>
    <property type="match status" value="1"/>
</dbReference>
<protein>
    <submittedName>
        <fullName evidence="1">PBS lyase HEAT-like repeat domain protein</fullName>
    </submittedName>
</protein>
<name>A0AB72ZA82_LISIO</name>
<sequence length="236" mass="26996">MWEYMLKKTKKILNEIKTIIQQKPFDYEKAENLISELNLEEAPLELENILLASINNSDENARIFAYEYLYYFDSEAVFQAALIGTTDDDDLVQMCSIEILGNLAKVESLPYLKKALGDNNPNVRCFAAESIGFVGTDEAKKMLEKQLDKETDSFAKVGIYSSLYFLGEEEMLSNIIVLLEDSYHLTIIRSLRVLEDCINQANKEMIKSSTKNLLERDIPISVKEAAEIVLEKLKRE</sequence>
<keyword evidence="2" id="KW-1185">Reference proteome</keyword>
<comment type="caution">
    <text evidence="1">The sequence shown here is derived from an EMBL/GenBank/DDBJ whole genome shotgun (WGS) entry which is preliminary data.</text>
</comment>
<dbReference type="InterPro" id="IPR016024">
    <property type="entry name" value="ARM-type_fold"/>
</dbReference>
<dbReference type="Gene3D" id="1.25.10.10">
    <property type="entry name" value="Leucine-rich Repeat Variant"/>
    <property type="match status" value="1"/>
</dbReference>
<dbReference type="SUPFAM" id="SSF48371">
    <property type="entry name" value="ARM repeat"/>
    <property type="match status" value="1"/>
</dbReference>
<dbReference type="Proteomes" id="UP000003597">
    <property type="component" value="Unassembled WGS sequence"/>
</dbReference>
<dbReference type="EMBL" id="AGCN01000025">
    <property type="protein sequence ID" value="EHN61790.1"/>
    <property type="molecule type" value="Genomic_DNA"/>
</dbReference>
<dbReference type="InterPro" id="IPR011989">
    <property type="entry name" value="ARM-like"/>
</dbReference>
<organism evidence="1 2">
    <name type="scientific">Listeria innocua ATCC 33091</name>
    <dbReference type="NCBI Taxonomy" id="1002366"/>
    <lineage>
        <taxon>Bacteria</taxon>
        <taxon>Bacillati</taxon>
        <taxon>Bacillota</taxon>
        <taxon>Bacilli</taxon>
        <taxon>Bacillales</taxon>
        <taxon>Listeriaceae</taxon>
        <taxon>Listeria</taxon>
    </lineage>
</organism>
<evidence type="ECO:0000313" key="2">
    <source>
        <dbReference type="Proteomes" id="UP000003597"/>
    </source>
</evidence>